<feature type="transmembrane region" description="Helical" evidence="1">
    <location>
        <begin position="21"/>
        <end position="53"/>
    </location>
</feature>
<name>A0A9X2IBJ4_9GAMM</name>
<keyword evidence="1" id="KW-0812">Transmembrane</keyword>
<dbReference type="AlphaFoldDB" id="A0A9X2IBJ4"/>
<evidence type="ECO:0000256" key="1">
    <source>
        <dbReference type="SAM" id="Phobius"/>
    </source>
</evidence>
<dbReference type="RefSeq" id="WP_250423558.1">
    <property type="nucleotide sequence ID" value="NZ_JAJKBJ010000004.1"/>
</dbReference>
<feature type="transmembrane region" description="Helical" evidence="1">
    <location>
        <begin position="115"/>
        <end position="137"/>
    </location>
</feature>
<keyword evidence="1" id="KW-0472">Membrane</keyword>
<sequence length="169" mass="17349">MSIKKQIQNIINKLLNFINNPNIYVAAIVGALVGLLTGGAVGLFSGGFIGYAFKICNGCAAPLFDINPDITVGGIIGGVLGAAIGGVITGGVTVYKVHKKTRQLSSLSSENIPEVLFGAFWISIEISIGMGLGAIIGSLKLPGIGSALGALMGTSLILFTSTLENKNER</sequence>
<feature type="transmembrane region" description="Helical" evidence="1">
    <location>
        <begin position="143"/>
        <end position="163"/>
    </location>
</feature>
<keyword evidence="3" id="KW-1185">Reference proteome</keyword>
<evidence type="ECO:0000313" key="2">
    <source>
        <dbReference type="EMBL" id="MCL9683452.1"/>
    </source>
</evidence>
<evidence type="ECO:0008006" key="4">
    <source>
        <dbReference type="Google" id="ProtNLM"/>
    </source>
</evidence>
<comment type="caution">
    <text evidence="2">The sequence shown here is derived from an EMBL/GenBank/DDBJ whole genome shotgun (WGS) entry which is preliminary data.</text>
</comment>
<organism evidence="2 3">
    <name type="scientific">Legionella maioricensis</name>
    <dbReference type="NCBI Taxonomy" id="2896528"/>
    <lineage>
        <taxon>Bacteria</taxon>
        <taxon>Pseudomonadati</taxon>
        <taxon>Pseudomonadota</taxon>
        <taxon>Gammaproteobacteria</taxon>
        <taxon>Legionellales</taxon>
        <taxon>Legionellaceae</taxon>
        <taxon>Legionella</taxon>
    </lineage>
</organism>
<accession>A0A9X2IBJ4</accession>
<evidence type="ECO:0000313" key="3">
    <source>
        <dbReference type="Proteomes" id="UP001139721"/>
    </source>
</evidence>
<dbReference type="EMBL" id="JAJKBJ010000004">
    <property type="protein sequence ID" value="MCL9683452.1"/>
    <property type="molecule type" value="Genomic_DNA"/>
</dbReference>
<reference evidence="2" key="1">
    <citation type="submission" date="2021-11" db="EMBL/GenBank/DDBJ databases">
        <title>Legionella maioricencis sp. nov., a new species isolated from hot water samples in Mallorca.</title>
        <authorList>
            <person name="Crespi S."/>
            <person name="Drasar V."/>
            <person name="Salva-Serra F."/>
            <person name="Jaen-Luchoro D."/>
            <person name="Pineiro-Iglesias B."/>
            <person name="Aliaga F."/>
            <person name="Fernandez-Juarez V."/>
            <person name="Coll G."/>
            <person name="Moore E.R.B."/>
            <person name="Bennasar-Figueras A."/>
        </authorList>
    </citation>
    <scope>NUCLEOTIDE SEQUENCE</scope>
    <source>
        <strain evidence="2">HCPI-6</strain>
    </source>
</reference>
<dbReference type="Proteomes" id="UP001139721">
    <property type="component" value="Unassembled WGS sequence"/>
</dbReference>
<gene>
    <name evidence="2" type="ORF">LOX96_05065</name>
</gene>
<keyword evidence="1" id="KW-1133">Transmembrane helix</keyword>
<protein>
    <recommendedName>
        <fullName evidence="4">Transmembrane protein</fullName>
    </recommendedName>
</protein>
<proteinExistence type="predicted"/>
<feature type="transmembrane region" description="Helical" evidence="1">
    <location>
        <begin position="73"/>
        <end position="95"/>
    </location>
</feature>